<protein>
    <submittedName>
        <fullName evidence="1">Uncharacterized protein</fullName>
    </submittedName>
</protein>
<feature type="non-terminal residue" evidence="1">
    <location>
        <position position="1"/>
    </location>
</feature>
<proteinExistence type="predicted"/>
<dbReference type="InterPro" id="IPR027613">
    <property type="entry name" value="O_ant_LIC13510"/>
</dbReference>
<name>A0A381Y858_9ZZZZ</name>
<feature type="non-terminal residue" evidence="1">
    <location>
        <position position="433"/>
    </location>
</feature>
<accession>A0A381Y858</accession>
<gene>
    <name evidence="1" type="ORF">METZ01_LOCUS125665</name>
</gene>
<organism evidence="1">
    <name type="scientific">marine metagenome</name>
    <dbReference type="NCBI Taxonomy" id="408172"/>
    <lineage>
        <taxon>unclassified sequences</taxon>
        <taxon>metagenomes</taxon>
        <taxon>ecological metagenomes</taxon>
    </lineage>
</organism>
<dbReference type="EMBL" id="UINC01017535">
    <property type="protein sequence ID" value="SVA72811.1"/>
    <property type="molecule type" value="Genomic_DNA"/>
</dbReference>
<dbReference type="NCBIfam" id="TIGR04326">
    <property type="entry name" value="O_ant_LIC13510"/>
    <property type="match status" value="1"/>
</dbReference>
<sequence>VLDGVISVLRHVEENADRLRDRYLAWVDELGESVVGGRRVVDLLGIRRTDFSLWWMSSIFEKSFWNTPTMATVVRLLALDEILTSCGPAEVTVVSDRPEVRQAVRRLALRHGAACRIRRPSGVSLGDSVRRRLRRLVPRPVHAARSLLRYSSTSRPAQGRTPVQWNEGDRTLLFVSCFGHLTADEAAAGRFDSRYWTGLYEVFQESGISTNWLQYFVTSSDIPDFPTAVDWLARIDANPDDQGTHAFVNAYLTPRVMRVVVLRWLRIAVLAVRLRRLADPEFGPRDHGFLWPVVRDEWRDDLRGERSMHNLLWLGVFEAACADLPLQHRGVYLYEGASWERAFVHAWRANGHGELIGVPHATIRFWDLRYYVDARTRVRHGMHSLPQPDRMVRNNVTAATAFAATSVPEHVIVDCEALRYSHLADISRVEPSR</sequence>
<evidence type="ECO:0000313" key="1">
    <source>
        <dbReference type="EMBL" id="SVA72811.1"/>
    </source>
</evidence>
<reference evidence="1" key="1">
    <citation type="submission" date="2018-05" db="EMBL/GenBank/DDBJ databases">
        <authorList>
            <person name="Lanie J.A."/>
            <person name="Ng W.-L."/>
            <person name="Kazmierczak K.M."/>
            <person name="Andrzejewski T.M."/>
            <person name="Davidsen T.M."/>
            <person name="Wayne K.J."/>
            <person name="Tettelin H."/>
            <person name="Glass J.I."/>
            <person name="Rusch D."/>
            <person name="Podicherti R."/>
            <person name="Tsui H.-C.T."/>
            <person name="Winkler M.E."/>
        </authorList>
    </citation>
    <scope>NUCLEOTIDE SEQUENCE</scope>
</reference>
<dbReference type="AlphaFoldDB" id="A0A381Y858"/>